<organism evidence="2 4">
    <name type="scientific">Rozella allomycis (strain CSF55)</name>
    <dbReference type="NCBI Taxonomy" id="988480"/>
    <lineage>
        <taxon>Eukaryota</taxon>
        <taxon>Fungi</taxon>
        <taxon>Fungi incertae sedis</taxon>
        <taxon>Cryptomycota</taxon>
        <taxon>Cryptomycota incertae sedis</taxon>
        <taxon>Rozella</taxon>
    </lineage>
</organism>
<accession>A0A075ASZ4</accession>
<evidence type="ECO:0000313" key="3">
    <source>
        <dbReference type="EMBL" id="RKP21436.1"/>
    </source>
</evidence>
<evidence type="ECO:0000313" key="5">
    <source>
        <dbReference type="Proteomes" id="UP000281549"/>
    </source>
</evidence>
<evidence type="ECO:0000313" key="2">
    <source>
        <dbReference type="EMBL" id="EPZ33388.1"/>
    </source>
</evidence>
<dbReference type="EMBL" id="KE561064">
    <property type="protein sequence ID" value="EPZ33388.1"/>
    <property type="molecule type" value="Genomic_DNA"/>
</dbReference>
<keyword evidence="1" id="KW-0175">Coiled coil</keyword>
<proteinExistence type="predicted"/>
<reference evidence="2 4" key="1">
    <citation type="journal article" date="2013" name="Curr. Biol.">
        <title>Shared signatures of parasitism and phylogenomics unite Cryptomycota and microsporidia.</title>
        <authorList>
            <person name="James T.Y."/>
            <person name="Pelin A."/>
            <person name="Bonen L."/>
            <person name="Ahrendt S."/>
            <person name="Sain D."/>
            <person name="Corradi N."/>
            <person name="Stajich J.E."/>
        </authorList>
    </citation>
    <scope>NUCLEOTIDE SEQUENCE [LARGE SCALE GENOMIC DNA]</scope>
    <source>
        <strain evidence="2">CSF55</strain>
        <strain evidence="2">CSF55</strain>
    </source>
</reference>
<reference evidence="5" key="2">
    <citation type="journal article" date="2018" name="Nat. Microbiol.">
        <title>Leveraging single-cell genomics to expand the fungal tree of life.</title>
        <authorList>
            <person name="Ahrendt S.R."/>
            <person name="Quandt C.A."/>
            <person name="Ciobanu D."/>
            <person name="Clum A."/>
            <person name="Salamov A."/>
            <person name="Andreopoulos B."/>
            <person name="Cheng J.F."/>
            <person name="Woyke T."/>
            <person name="Pelin A."/>
            <person name="Henrissat B."/>
            <person name="Reynolds N.K."/>
            <person name="Benny G.L."/>
            <person name="Smith M.E."/>
            <person name="James T.Y."/>
            <person name="Grigoriev I.V."/>
        </authorList>
    </citation>
    <scope>NUCLEOTIDE SEQUENCE [LARGE SCALE GENOMIC DNA]</scope>
    <source>
        <strain evidence="5">CSF55</strain>
    </source>
</reference>
<evidence type="ECO:0000256" key="1">
    <source>
        <dbReference type="SAM" id="Coils"/>
    </source>
</evidence>
<dbReference type="AlphaFoldDB" id="A0A075ASZ4"/>
<name>A0A075ASZ4_ROZAC</name>
<evidence type="ECO:0000313" key="4">
    <source>
        <dbReference type="Proteomes" id="UP000030755"/>
    </source>
</evidence>
<dbReference type="Proteomes" id="UP000030755">
    <property type="component" value="Unassembled WGS sequence"/>
</dbReference>
<protein>
    <submittedName>
        <fullName evidence="2">Uncharacterized protein</fullName>
    </submittedName>
</protein>
<reference evidence="3" key="3">
    <citation type="submission" date="2018-08" db="EMBL/GenBank/DDBJ databases">
        <title>Leveraging single-cell genomics to expand the Fungal Tree of Life.</title>
        <authorList>
            <consortium name="DOE Joint Genome Institute"/>
            <person name="Ahrendt S.R."/>
            <person name="Quandt C.A."/>
            <person name="Ciobanu D."/>
            <person name="Clum A."/>
            <person name="Salamov A."/>
            <person name="Andreopoulos B."/>
            <person name="Cheng J.-F."/>
            <person name="Woyke T."/>
            <person name="Pelin A."/>
            <person name="Henrissat B."/>
            <person name="Reynolds N."/>
            <person name="Benny G.L."/>
            <person name="Smith M.E."/>
            <person name="James T.Y."/>
            <person name="Grigoriev I.V."/>
        </authorList>
    </citation>
    <scope>NUCLEOTIDE SEQUENCE</scope>
    <source>
        <strain evidence="3">CSF55</strain>
    </source>
</reference>
<feature type="coiled-coil region" evidence="1">
    <location>
        <begin position="112"/>
        <end position="233"/>
    </location>
</feature>
<keyword evidence="4" id="KW-1185">Reference proteome</keyword>
<gene>
    <name evidence="2" type="ORF">O9G_003249</name>
    <name evidence="3" type="ORF">ROZALSC1DRAFT_27152</name>
</gene>
<sequence length="252" mass="29341">MEENAQSDFIKYTNNENAHATSIGELHKSIFQLQDSDALNQELKKRLDNEIESKIEVSLLLKNMKSQLERLSVTENGPNYSLSDPYSVDNNINLQKEARDLSNLFHIFINNYNQLKRSSENLVDENKRLRAQLQKEKETMQKLKIEKDLMSTQISQGESNSIVLKLELQTAQDEAQRYKNLTADLQKRIKEIRKTPSAHFDDVDKLTALPAKLNNKTKKKELILKNREKLKELGDEQMSTSSYWFEMIKNYS</sequence>
<dbReference type="HOGENOM" id="CLU_1103305_0_0_1"/>
<dbReference type="EMBL" id="ML004955">
    <property type="protein sequence ID" value="RKP21436.1"/>
    <property type="molecule type" value="Genomic_DNA"/>
</dbReference>
<dbReference type="Proteomes" id="UP000281549">
    <property type="component" value="Unassembled WGS sequence"/>
</dbReference>